<accession>A0AAF0QKM1</accession>
<sequence>KRLKTSQSRQKFYTDGRRRDLEFELDDWVYLKVSPMKGVMRFDKKGKLSPRYISPYRISKRICNVSYELELPQELAAVHPVYISMLKKCMGDPSHVIPTGDIGIKDNYLMRRFPFRFWIVRFVS</sequence>
<name>A0AAF0QKM1_SOLVR</name>
<dbReference type="PANTHER" id="PTHR46148:SF56">
    <property type="entry name" value="RETROTRANSPOSON PROTEIN"/>
    <property type="match status" value="1"/>
</dbReference>
<evidence type="ECO:0000313" key="3">
    <source>
        <dbReference type="Proteomes" id="UP001234989"/>
    </source>
</evidence>
<dbReference type="PANTHER" id="PTHR46148">
    <property type="entry name" value="CHROMO DOMAIN-CONTAINING PROTEIN"/>
    <property type="match status" value="1"/>
</dbReference>
<dbReference type="Pfam" id="PF24626">
    <property type="entry name" value="SH3_Tf2-1"/>
    <property type="match status" value="1"/>
</dbReference>
<dbReference type="Proteomes" id="UP001234989">
    <property type="component" value="Chromosome 4"/>
</dbReference>
<feature type="non-terminal residue" evidence="2">
    <location>
        <position position="1"/>
    </location>
</feature>
<proteinExistence type="predicted"/>
<dbReference type="InterPro" id="IPR056924">
    <property type="entry name" value="SH3_Tf2-1"/>
</dbReference>
<evidence type="ECO:0000259" key="1">
    <source>
        <dbReference type="Pfam" id="PF24626"/>
    </source>
</evidence>
<keyword evidence="3" id="KW-1185">Reference proteome</keyword>
<gene>
    <name evidence="2" type="ORF">MTR67_017510</name>
</gene>
<evidence type="ECO:0000313" key="2">
    <source>
        <dbReference type="EMBL" id="WMV24125.1"/>
    </source>
</evidence>
<dbReference type="EMBL" id="CP133615">
    <property type="protein sequence ID" value="WMV24125.1"/>
    <property type="molecule type" value="Genomic_DNA"/>
</dbReference>
<organism evidence="2 3">
    <name type="scientific">Solanum verrucosum</name>
    <dbReference type="NCBI Taxonomy" id="315347"/>
    <lineage>
        <taxon>Eukaryota</taxon>
        <taxon>Viridiplantae</taxon>
        <taxon>Streptophyta</taxon>
        <taxon>Embryophyta</taxon>
        <taxon>Tracheophyta</taxon>
        <taxon>Spermatophyta</taxon>
        <taxon>Magnoliopsida</taxon>
        <taxon>eudicotyledons</taxon>
        <taxon>Gunneridae</taxon>
        <taxon>Pentapetalae</taxon>
        <taxon>asterids</taxon>
        <taxon>lamiids</taxon>
        <taxon>Solanales</taxon>
        <taxon>Solanaceae</taxon>
        <taxon>Solanoideae</taxon>
        <taxon>Solaneae</taxon>
        <taxon>Solanum</taxon>
    </lineage>
</organism>
<reference evidence="2" key="1">
    <citation type="submission" date="2023-08" db="EMBL/GenBank/DDBJ databases">
        <title>A de novo genome assembly of Solanum verrucosum Schlechtendal, a Mexican diploid species geographically isolated from the other diploid A-genome species in potato relatives.</title>
        <authorList>
            <person name="Hosaka K."/>
        </authorList>
    </citation>
    <scope>NUCLEOTIDE SEQUENCE</scope>
    <source>
        <tissue evidence="2">Young leaves</tissue>
    </source>
</reference>
<dbReference type="AlphaFoldDB" id="A0AAF0QKM1"/>
<feature type="domain" description="Tf2-1-like SH3-like" evidence="1">
    <location>
        <begin position="27"/>
        <end position="89"/>
    </location>
</feature>
<protein>
    <recommendedName>
        <fullName evidence="1">Tf2-1-like SH3-like domain-containing protein</fullName>
    </recommendedName>
</protein>